<comment type="catalytic activity">
    <reaction evidence="5">
        <text>DNA(n) + a 2'-deoxyribonucleoside 5'-triphosphate = DNA(n+1) + diphosphate</text>
        <dbReference type="Rhea" id="RHEA:22508"/>
        <dbReference type="Rhea" id="RHEA-COMP:17339"/>
        <dbReference type="Rhea" id="RHEA-COMP:17340"/>
        <dbReference type="ChEBI" id="CHEBI:33019"/>
        <dbReference type="ChEBI" id="CHEBI:61560"/>
        <dbReference type="ChEBI" id="CHEBI:173112"/>
        <dbReference type="EC" id="2.7.7.7"/>
    </reaction>
</comment>
<evidence type="ECO:0000256" key="5">
    <source>
        <dbReference type="HAMAP-Rule" id="MF_01113"/>
    </source>
</evidence>
<dbReference type="InterPro" id="IPR043128">
    <property type="entry name" value="Rev_trsase/Diguanyl_cyclase"/>
</dbReference>
<name>A0ABP9N0W3_9GAMM</name>
<keyword evidence="3 5" id="KW-0235">DNA replication</keyword>
<dbReference type="Pfam" id="PF11799">
    <property type="entry name" value="IMS_C"/>
    <property type="match status" value="1"/>
</dbReference>
<sequence length="351" mass="40201">MTRKILHVDMDAFFAQVEQRDFPHYRNKPLVVGSPDARGVVAAASYEARQFGIYSAMPSSTAKKKCPHLIFTPHRFDIYRAVSQQIHTIFSRYTDLIEPLSLDEAYLDVTATTQDGQYATEIAKSIQQDIYLELHLTSSVGVSYNKFLAKLASNMHKPFGITVITHKTATKILEQLPIEKFYGIGQQTAKKMHSLGIKIGLDLKQQSREALKLYFGKSGDYYYQCVRGEDNRPVDPIQETQSVSVENTFSKDIQTIEEIQKEVDILISTLLERLAQDPFHGKGIAIKIRFANFAVMTRSKTFSTVLPYEYTFIHHCFWELFNSIPKHPIRLIGITIQNPDPYYDQQFNLPF</sequence>
<feature type="active site" evidence="5">
    <location>
        <position position="104"/>
    </location>
</feature>
<dbReference type="Pfam" id="PF00817">
    <property type="entry name" value="IMS"/>
    <property type="match status" value="1"/>
</dbReference>
<feature type="site" description="Substrate discrimination" evidence="5">
    <location>
        <position position="14"/>
    </location>
</feature>
<accession>A0ABP9N0W3</accession>
<comment type="function">
    <text evidence="5">Poorly processive, error-prone DNA polymerase involved in untargeted mutagenesis. Copies undamaged DNA at stalled replication forks, which arise in vivo from mismatched or misaligned primer ends. These misaligned primers can be extended by PolIV. Exhibits no 3'-5' exonuclease (proofreading) activity. May be involved in translesional synthesis, in conjunction with the beta clamp from PolIII.</text>
</comment>
<dbReference type="Proteomes" id="UP001500631">
    <property type="component" value="Unassembled WGS sequence"/>
</dbReference>
<dbReference type="InterPro" id="IPR036775">
    <property type="entry name" value="DNA_pol_Y-fam_lit_finger_sf"/>
</dbReference>
<proteinExistence type="inferred from homology"/>
<evidence type="ECO:0000256" key="1">
    <source>
        <dbReference type="ARBA" id="ARBA00010945"/>
    </source>
</evidence>
<keyword evidence="5" id="KW-0548">Nucleotidyltransferase</keyword>
<dbReference type="EMBL" id="BAABKE010000009">
    <property type="protein sequence ID" value="GAA5103373.1"/>
    <property type="molecule type" value="Genomic_DNA"/>
</dbReference>
<dbReference type="PANTHER" id="PTHR11076:SF33">
    <property type="entry name" value="DNA POLYMERASE KAPPA"/>
    <property type="match status" value="1"/>
</dbReference>
<keyword evidence="5" id="KW-0238">DNA-binding</keyword>
<dbReference type="InterPro" id="IPR001126">
    <property type="entry name" value="UmuC"/>
</dbReference>
<keyword evidence="5" id="KW-0808">Transferase</keyword>
<dbReference type="EC" id="2.7.7.7" evidence="5"/>
<keyword evidence="5" id="KW-0460">Magnesium</keyword>
<dbReference type="PROSITE" id="PS50173">
    <property type="entry name" value="UMUC"/>
    <property type="match status" value="1"/>
</dbReference>
<protein>
    <recommendedName>
        <fullName evidence="5">DNA polymerase IV</fullName>
        <shortName evidence="5">Pol IV</shortName>
        <ecNumber evidence="5">2.7.7.7</ecNumber>
    </recommendedName>
</protein>
<gene>
    <name evidence="5 7" type="primary">dinB</name>
    <name evidence="7" type="ORF">GCM10023338_21850</name>
</gene>
<dbReference type="SUPFAM" id="SSF100879">
    <property type="entry name" value="Lesion bypass DNA polymerase (Y-family), little finger domain"/>
    <property type="match status" value="1"/>
</dbReference>
<dbReference type="InterPro" id="IPR050116">
    <property type="entry name" value="DNA_polymerase-Y"/>
</dbReference>
<reference evidence="8" key="1">
    <citation type="journal article" date="2019" name="Int. J. Syst. Evol. Microbiol.">
        <title>The Global Catalogue of Microorganisms (GCM) 10K type strain sequencing project: providing services to taxonomists for standard genome sequencing and annotation.</title>
        <authorList>
            <consortium name="The Broad Institute Genomics Platform"/>
            <consortium name="The Broad Institute Genome Sequencing Center for Infectious Disease"/>
            <person name="Wu L."/>
            <person name="Ma J."/>
        </authorList>
    </citation>
    <scope>NUCLEOTIDE SEQUENCE [LARGE SCALE GENOMIC DNA]</scope>
    <source>
        <strain evidence="8">JCM 18424</strain>
    </source>
</reference>
<dbReference type="Gene3D" id="3.30.70.270">
    <property type="match status" value="1"/>
</dbReference>
<organism evidence="7 8">
    <name type="scientific">Wohlfahrtiimonas larvae</name>
    <dbReference type="NCBI Taxonomy" id="1157986"/>
    <lineage>
        <taxon>Bacteria</taxon>
        <taxon>Pseudomonadati</taxon>
        <taxon>Pseudomonadota</taxon>
        <taxon>Gammaproteobacteria</taxon>
        <taxon>Cardiobacteriales</taxon>
        <taxon>Ignatzschineriaceae</taxon>
        <taxon>Wohlfahrtiimonas</taxon>
    </lineage>
</organism>
<dbReference type="SUPFAM" id="SSF56672">
    <property type="entry name" value="DNA/RNA polymerases"/>
    <property type="match status" value="1"/>
</dbReference>
<dbReference type="InterPro" id="IPR043502">
    <property type="entry name" value="DNA/RNA_pol_sf"/>
</dbReference>
<feature type="domain" description="UmuC" evidence="6">
    <location>
        <begin position="5"/>
        <end position="185"/>
    </location>
</feature>
<evidence type="ECO:0000256" key="3">
    <source>
        <dbReference type="ARBA" id="ARBA00022705"/>
    </source>
</evidence>
<dbReference type="RefSeq" id="WP_077926846.1">
    <property type="nucleotide sequence ID" value="NZ_BAABKE010000009.1"/>
</dbReference>
<comment type="subunit">
    <text evidence="5">Monomer.</text>
</comment>
<feature type="binding site" evidence="5">
    <location>
        <position position="9"/>
    </location>
    <ligand>
        <name>Mg(2+)</name>
        <dbReference type="ChEBI" id="CHEBI:18420"/>
    </ligand>
</feature>
<evidence type="ECO:0000256" key="2">
    <source>
        <dbReference type="ARBA" id="ARBA00022457"/>
    </source>
</evidence>
<dbReference type="Gene3D" id="3.40.1170.60">
    <property type="match status" value="1"/>
</dbReference>
<keyword evidence="2 5" id="KW-0515">Mutator protein</keyword>
<dbReference type="Gene3D" id="3.30.1490.100">
    <property type="entry name" value="DNA polymerase, Y-family, little finger domain"/>
    <property type="match status" value="1"/>
</dbReference>
<evidence type="ECO:0000256" key="4">
    <source>
        <dbReference type="ARBA" id="ARBA00022932"/>
    </source>
</evidence>
<comment type="similarity">
    <text evidence="1 5">Belongs to the DNA polymerase type-Y family.</text>
</comment>
<evidence type="ECO:0000313" key="7">
    <source>
        <dbReference type="EMBL" id="GAA5103373.1"/>
    </source>
</evidence>
<comment type="caution">
    <text evidence="7">The sequence shown here is derived from an EMBL/GenBank/DDBJ whole genome shotgun (WGS) entry which is preliminary data.</text>
</comment>
<keyword evidence="5" id="KW-0963">Cytoplasm</keyword>
<feature type="binding site" evidence="5">
    <location>
        <position position="103"/>
    </location>
    <ligand>
        <name>Mg(2+)</name>
        <dbReference type="ChEBI" id="CHEBI:18420"/>
    </ligand>
</feature>
<dbReference type="InterPro" id="IPR022880">
    <property type="entry name" value="DNApol_IV"/>
</dbReference>
<dbReference type="InterPro" id="IPR017961">
    <property type="entry name" value="DNA_pol_Y-fam_little_finger"/>
</dbReference>
<comment type="subcellular location">
    <subcellularLocation>
        <location evidence="5">Cytoplasm</location>
    </subcellularLocation>
</comment>
<dbReference type="Gene3D" id="1.10.150.20">
    <property type="entry name" value="5' to 3' exonuclease, C-terminal subdomain"/>
    <property type="match status" value="1"/>
</dbReference>
<dbReference type="NCBIfam" id="NF002677">
    <property type="entry name" value="PRK02406.1"/>
    <property type="match status" value="1"/>
</dbReference>
<dbReference type="PANTHER" id="PTHR11076">
    <property type="entry name" value="DNA REPAIR POLYMERASE UMUC / TRANSFERASE FAMILY MEMBER"/>
    <property type="match status" value="1"/>
</dbReference>
<keyword evidence="4 5" id="KW-0239">DNA-directed DNA polymerase</keyword>
<evidence type="ECO:0000259" key="6">
    <source>
        <dbReference type="PROSITE" id="PS50173"/>
    </source>
</evidence>
<comment type="cofactor">
    <cofactor evidence="5">
        <name>Mg(2+)</name>
        <dbReference type="ChEBI" id="CHEBI:18420"/>
    </cofactor>
    <text evidence="5">Binds 2 magnesium ions per subunit.</text>
</comment>
<dbReference type="HAMAP" id="MF_01113">
    <property type="entry name" value="DNApol_IV"/>
    <property type="match status" value="1"/>
</dbReference>
<keyword evidence="5" id="KW-0234">DNA repair</keyword>
<keyword evidence="8" id="KW-1185">Reference proteome</keyword>
<keyword evidence="5" id="KW-0479">Metal-binding</keyword>
<evidence type="ECO:0000313" key="8">
    <source>
        <dbReference type="Proteomes" id="UP001500631"/>
    </source>
</evidence>
<keyword evidence="5" id="KW-0227">DNA damage</keyword>
<dbReference type="CDD" id="cd03586">
    <property type="entry name" value="PolY_Pol_IV_kappa"/>
    <property type="match status" value="1"/>
</dbReference>